<evidence type="ECO:0000256" key="1">
    <source>
        <dbReference type="ARBA" id="ARBA00006484"/>
    </source>
</evidence>
<dbReference type="PANTHER" id="PTHR42879">
    <property type="entry name" value="3-OXOACYL-(ACYL-CARRIER-PROTEIN) REDUCTASE"/>
    <property type="match status" value="1"/>
</dbReference>
<dbReference type="InterPro" id="IPR002347">
    <property type="entry name" value="SDR_fam"/>
</dbReference>
<dbReference type="Pfam" id="PF13561">
    <property type="entry name" value="adh_short_C2"/>
    <property type="match status" value="1"/>
</dbReference>
<dbReference type="InterPro" id="IPR036291">
    <property type="entry name" value="NAD(P)-bd_dom_sf"/>
</dbReference>
<name>A0A523S087_UNCAE</name>
<dbReference type="Gene3D" id="3.40.50.720">
    <property type="entry name" value="NAD(P)-binding Rossmann-like Domain"/>
    <property type="match status" value="1"/>
</dbReference>
<dbReference type="EMBL" id="SOKJ01000155">
    <property type="protein sequence ID" value="TET11432.1"/>
    <property type="molecule type" value="Genomic_DNA"/>
</dbReference>
<dbReference type="PRINTS" id="PR00080">
    <property type="entry name" value="SDRFAMILY"/>
</dbReference>
<dbReference type="GO" id="GO:0016491">
    <property type="term" value="F:oxidoreductase activity"/>
    <property type="evidence" value="ECO:0007669"/>
    <property type="project" value="UniProtKB-KW"/>
</dbReference>
<dbReference type="InterPro" id="IPR020904">
    <property type="entry name" value="Sc_DH/Rdtase_CS"/>
</dbReference>
<comment type="similarity">
    <text evidence="1">Belongs to the short-chain dehydrogenases/reductases (SDR) family.</text>
</comment>
<reference evidence="3 4" key="1">
    <citation type="submission" date="2019-03" db="EMBL/GenBank/DDBJ databases">
        <title>Metabolic potential of uncultured bacteria and archaea associated with petroleum seepage in deep-sea sediments.</title>
        <authorList>
            <person name="Dong X."/>
            <person name="Hubert C."/>
        </authorList>
    </citation>
    <scope>NUCLEOTIDE SEQUENCE [LARGE SCALE GENOMIC DNA]</scope>
    <source>
        <strain evidence="3">E44_bin7</strain>
    </source>
</reference>
<dbReference type="Proteomes" id="UP000316360">
    <property type="component" value="Unassembled WGS sequence"/>
</dbReference>
<accession>A0A523S087</accession>
<protein>
    <submittedName>
        <fullName evidence="3">SDR family oxidoreductase</fullName>
    </submittedName>
</protein>
<dbReference type="AlphaFoldDB" id="A0A523S087"/>
<evidence type="ECO:0000313" key="3">
    <source>
        <dbReference type="EMBL" id="TET11432.1"/>
    </source>
</evidence>
<evidence type="ECO:0000256" key="2">
    <source>
        <dbReference type="ARBA" id="ARBA00023002"/>
    </source>
</evidence>
<dbReference type="SUPFAM" id="SSF51735">
    <property type="entry name" value="NAD(P)-binding Rossmann-fold domains"/>
    <property type="match status" value="1"/>
</dbReference>
<dbReference type="PANTHER" id="PTHR42879:SF2">
    <property type="entry name" value="3-OXOACYL-[ACYL-CARRIER-PROTEIN] REDUCTASE FABG"/>
    <property type="match status" value="1"/>
</dbReference>
<dbReference type="PRINTS" id="PR00081">
    <property type="entry name" value="GDHRDH"/>
</dbReference>
<evidence type="ECO:0000313" key="4">
    <source>
        <dbReference type="Proteomes" id="UP000316360"/>
    </source>
</evidence>
<dbReference type="NCBIfam" id="NF009466">
    <property type="entry name" value="PRK12826.1-2"/>
    <property type="match status" value="1"/>
</dbReference>
<proteinExistence type="inferred from homology"/>
<dbReference type="GO" id="GO:0032787">
    <property type="term" value="P:monocarboxylic acid metabolic process"/>
    <property type="evidence" value="ECO:0007669"/>
    <property type="project" value="UniProtKB-ARBA"/>
</dbReference>
<gene>
    <name evidence="3" type="ORF">E3J84_02865</name>
</gene>
<sequence length="249" mass="26877">MSFKEQIALVTGGASGMGKATCLTLAKRGCNIALVDLNFEEANRVSKQIKKLGRQTLVFKTDVANSKDVKKVVSEIENRFKKIDILVNNAGHGHSAFLEEITDDEWNRMIGVHLGGAFNFCRFVVPLMKREKGGKIINIASTFGMCGESQWTHYSAAKAGILGFTKALAKELAPSKINVNAIAPGSIKTPLQDGVPAETLERLKEAIPWKRFGSPEEVASLIAFLCSGEAEYITGQVISINGGSHIVGI</sequence>
<comment type="caution">
    <text evidence="3">The sequence shown here is derived from an EMBL/GenBank/DDBJ whole genome shotgun (WGS) entry which is preliminary data.</text>
</comment>
<keyword evidence="2" id="KW-0560">Oxidoreductase</keyword>
<dbReference type="PROSITE" id="PS00061">
    <property type="entry name" value="ADH_SHORT"/>
    <property type="match status" value="1"/>
</dbReference>
<dbReference type="FunFam" id="3.40.50.720:FF:000173">
    <property type="entry name" value="3-oxoacyl-[acyl-carrier protein] reductase"/>
    <property type="match status" value="1"/>
</dbReference>
<dbReference type="NCBIfam" id="NF005559">
    <property type="entry name" value="PRK07231.1"/>
    <property type="match status" value="1"/>
</dbReference>
<organism evidence="3 4">
    <name type="scientific">Aerophobetes bacterium</name>
    <dbReference type="NCBI Taxonomy" id="2030807"/>
    <lineage>
        <taxon>Bacteria</taxon>
        <taxon>Candidatus Aerophobota</taxon>
    </lineage>
</organism>
<dbReference type="InterPro" id="IPR050259">
    <property type="entry name" value="SDR"/>
</dbReference>